<dbReference type="GO" id="GO:0000455">
    <property type="term" value="P:enzyme-directed rRNA pseudouridine synthesis"/>
    <property type="evidence" value="ECO:0007669"/>
    <property type="project" value="TreeGrafter"/>
</dbReference>
<evidence type="ECO:0000256" key="8">
    <source>
        <dbReference type="RuleBase" id="RU362028"/>
    </source>
</evidence>
<dbReference type="CDD" id="cd02869">
    <property type="entry name" value="PseudoU_synth_RluA_like"/>
    <property type="match status" value="1"/>
</dbReference>
<keyword evidence="2 7" id="KW-0694">RNA-binding</keyword>
<reference evidence="10 11" key="1">
    <citation type="submission" date="2015-10" db="EMBL/GenBank/DDBJ databases">
        <title>Transcriptomic analysis of a linuron degrading triple-species bacterial consortium.</title>
        <authorList>
            <person name="Albers P."/>
        </authorList>
    </citation>
    <scope>NUCLEOTIDE SEQUENCE [LARGE SCALE GENOMIC DNA]</scope>
    <source>
        <strain evidence="10 11">WDL6</strain>
    </source>
</reference>
<dbReference type="InterPro" id="IPR006225">
    <property type="entry name" value="PsdUridine_synth_RluC/D"/>
</dbReference>
<comment type="catalytic activity">
    <reaction evidence="4">
        <text>uridine(1911/1915/1917) in 23S rRNA = pseudouridine(1911/1915/1917) in 23S rRNA</text>
        <dbReference type="Rhea" id="RHEA:42524"/>
        <dbReference type="Rhea" id="RHEA-COMP:10097"/>
        <dbReference type="Rhea" id="RHEA-COMP:10098"/>
        <dbReference type="ChEBI" id="CHEBI:65314"/>
        <dbReference type="ChEBI" id="CHEBI:65315"/>
        <dbReference type="EC" id="5.4.99.23"/>
    </reaction>
</comment>
<evidence type="ECO:0000256" key="2">
    <source>
        <dbReference type="ARBA" id="ARBA00022884"/>
    </source>
</evidence>
<dbReference type="PROSITE" id="PS01129">
    <property type="entry name" value="PSI_RLU"/>
    <property type="match status" value="1"/>
</dbReference>
<keyword evidence="10" id="KW-0456">Lyase</keyword>
<dbReference type="SUPFAM" id="SSF55120">
    <property type="entry name" value="Pseudouridine synthase"/>
    <property type="match status" value="1"/>
</dbReference>
<evidence type="ECO:0000313" key="11">
    <source>
        <dbReference type="Proteomes" id="UP000059074"/>
    </source>
</evidence>
<dbReference type="Proteomes" id="UP000059074">
    <property type="component" value="Unassembled WGS sequence"/>
</dbReference>
<comment type="caution">
    <text evidence="10">The sequence shown here is derived from an EMBL/GenBank/DDBJ whole genome shotgun (WGS) entry which is preliminary data.</text>
</comment>
<dbReference type="PATRIC" id="fig|121290.4.peg.1923"/>
<evidence type="ECO:0000256" key="1">
    <source>
        <dbReference type="ARBA" id="ARBA00010876"/>
    </source>
</evidence>
<evidence type="ECO:0000313" key="10">
    <source>
        <dbReference type="EMBL" id="KWT64379.1"/>
    </source>
</evidence>
<comment type="catalytic activity">
    <reaction evidence="8">
        <text>a uridine in RNA = a pseudouridine in RNA</text>
        <dbReference type="Rhea" id="RHEA:48348"/>
        <dbReference type="Rhea" id="RHEA-COMP:12068"/>
        <dbReference type="Rhea" id="RHEA-COMP:12069"/>
        <dbReference type="ChEBI" id="CHEBI:65314"/>
        <dbReference type="ChEBI" id="CHEBI:65315"/>
    </reaction>
</comment>
<dbReference type="SUPFAM" id="SSF55174">
    <property type="entry name" value="Alpha-L RNA-binding motif"/>
    <property type="match status" value="1"/>
</dbReference>
<dbReference type="EMBL" id="LMTR01000092">
    <property type="protein sequence ID" value="KWT64379.1"/>
    <property type="molecule type" value="Genomic_DNA"/>
</dbReference>
<keyword evidence="3 8" id="KW-0413">Isomerase</keyword>
<dbReference type="InterPro" id="IPR006224">
    <property type="entry name" value="PsdUridine_synth_RluA-like_CS"/>
</dbReference>
<evidence type="ECO:0000256" key="3">
    <source>
        <dbReference type="ARBA" id="ARBA00023235"/>
    </source>
</evidence>
<dbReference type="GO" id="GO:0016829">
    <property type="term" value="F:lyase activity"/>
    <property type="evidence" value="ECO:0007669"/>
    <property type="project" value="UniProtKB-KW"/>
</dbReference>
<dbReference type="EC" id="5.4.99.-" evidence="8"/>
<dbReference type="RefSeq" id="WP_068464680.1">
    <property type="nucleotide sequence ID" value="NZ_LMTR01000092.1"/>
</dbReference>
<keyword evidence="11" id="KW-1185">Reference proteome</keyword>
<dbReference type="PROSITE" id="PS50889">
    <property type="entry name" value="S4"/>
    <property type="match status" value="1"/>
</dbReference>
<evidence type="ECO:0000256" key="7">
    <source>
        <dbReference type="PROSITE-ProRule" id="PRU00182"/>
    </source>
</evidence>
<proteinExistence type="inferred from homology"/>
<evidence type="ECO:0000256" key="5">
    <source>
        <dbReference type="ARBA" id="ARBA00056072"/>
    </source>
</evidence>
<evidence type="ECO:0000259" key="9">
    <source>
        <dbReference type="Pfam" id="PF00849"/>
    </source>
</evidence>
<dbReference type="PANTHER" id="PTHR21600:SF44">
    <property type="entry name" value="RIBOSOMAL LARGE SUBUNIT PSEUDOURIDINE SYNTHASE D"/>
    <property type="match status" value="1"/>
</dbReference>
<comment type="function">
    <text evidence="5">Responsible for synthesis of pseudouridine from uracil at positions 1911, 1915 and 1917 in 23S ribosomal RNA.</text>
</comment>
<dbReference type="InterPro" id="IPR006145">
    <property type="entry name" value="PsdUridine_synth_RsuA/RluA"/>
</dbReference>
<dbReference type="OrthoDB" id="9807829at2"/>
<dbReference type="PANTHER" id="PTHR21600">
    <property type="entry name" value="MITOCHONDRIAL RNA PSEUDOURIDINE SYNTHASE"/>
    <property type="match status" value="1"/>
</dbReference>
<feature type="domain" description="Pseudouridine synthase RsuA/RluA-like" evidence="9">
    <location>
        <begin position="100"/>
        <end position="265"/>
    </location>
</feature>
<dbReference type="InterPro" id="IPR050188">
    <property type="entry name" value="RluA_PseudoU_synthase"/>
</dbReference>
<dbReference type="STRING" id="121290.APY04_3271"/>
<feature type="active site" evidence="6">
    <location>
        <position position="151"/>
    </location>
</feature>
<organism evidence="10 11">
    <name type="scientific">Hyphomicrobium sulfonivorans</name>
    <dbReference type="NCBI Taxonomy" id="121290"/>
    <lineage>
        <taxon>Bacteria</taxon>
        <taxon>Pseudomonadati</taxon>
        <taxon>Pseudomonadota</taxon>
        <taxon>Alphaproteobacteria</taxon>
        <taxon>Hyphomicrobiales</taxon>
        <taxon>Hyphomicrobiaceae</taxon>
        <taxon>Hyphomicrobium</taxon>
    </lineage>
</organism>
<dbReference type="CDD" id="cd00165">
    <property type="entry name" value="S4"/>
    <property type="match status" value="1"/>
</dbReference>
<protein>
    <recommendedName>
        <fullName evidence="8">Pseudouridine synthase</fullName>
        <ecNumber evidence="8">5.4.99.-</ecNumber>
    </recommendedName>
</protein>
<dbReference type="Gene3D" id="3.30.2350.10">
    <property type="entry name" value="Pseudouridine synthase"/>
    <property type="match status" value="1"/>
</dbReference>
<dbReference type="InterPro" id="IPR036986">
    <property type="entry name" value="S4_RNA-bd_sf"/>
</dbReference>
<dbReference type="NCBIfam" id="TIGR00005">
    <property type="entry name" value="rluA_subfam"/>
    <property type="match status" value="1"/>
</dbReference>
<sequence>MSTVEESQSANSQQFAVAEEEEGIRLDKLLAQRIATLSRARIQALIRSGNVTGPGDNAGAADGSYRVKAGDTFTVTLPPPAPAEPQGEKLDLDVVYEDDDVIVIDKPGDMVVHPAPGHADGTLVNALIAHCGESLSGIGGVRRPGIVHRLDKGTSGLLVVAKHDQAHQGLADQFAAHGEDGRMHRAYLALVWGTPLRPRDTIEARLGRSQSNRTKIAVVRGESGRHAVTHYERVHTFPTQAGPVTLLRVMLETGRTHQIRVHLAHVGHPVLGDTTYGSGFKAKAARLGEEAQEALAALDRQALHAAELGFEHPVSGEALMFESEPPEDLQRLLDALERDQTD</sequence>
<comment type="similarity">
    <text evidence="1 8">Belongs to the pseudouridine synthase RluA family.</text>
</comment>
<name>A0A120CTC3_HYPSL</name>
<dbReference type="AlphaFoldDB" id="A0A120CTC3"/>
<dbReference type="GO" id="GO:0003723">
    <property type="term" value="F:RNA binding"/>
    <property type="evidence" value="ECO:0007669"/>
    <property type="project" value="UniProtKB-KW"/>
</dbReference>
<accession>A0A120CTC3</accession>
<evidence type="ECO:0000256" key="4">
    <source>
        <dbReference type="ARBA" id="ARBA00036882"/>
    </source>
</evidence>
<dbReference type="InterPro" id="IPR020103">
    <property type="entry name" value="PsdUridine_synth_cat_dom_sf"/>
</dbReference>
<dbReference type="FunFam" id="3.30.2350.10:FF:000006">
    <property type="entry name" value="Pseudouridine synthase"/>
    <property type="match status" value="1"/>
</dbReference>
<dbReference type="Pfam" id="PF00849">
    <property type="entry name" value="PseudoU_synth_2"/>
    <property type="match status" value="1"/>
</dbReference>
<gene>
    <name evidence="10" type="ORF">APY04_3271</name>
</gene>
<dbReference type="Gene3D" id="3.10.290.10">
    <property type="entry name" value="RNA-binding S4 domain"/>
    <property type="match status" value="1"/>
</dbReference>
<dbReference type="GO" id="GO:0160140">
    <property type="term" value="F:23S rRNA pseudouridine(1911/1915/1917) synthase activity"/>
    <property type="evidence" value="ECO:0007669"/>
    <property type="project" value="UniProtKB-EC"/>
</dbReference>
<evidence type="ECO:0000256" key="6">
    <source>
        <dbReference type="PIRSR" id="PIRSR606225-1"/>
    </source>
</evidence>